<comment type="caution">
    <text evidence="1">The sequence shown here is derived from an EMBL/GenBank/DDBJ whole genome shotgun (WGS) entry which is preliminary data.</text>
</comment>
<evidence type="ECO:0000313" key="2">
    <source>
        <dbReference type="Proteomes" id="UP000295620"/>
    </source>
</evidence>
<protein>
    <recommendedName>
        <fullName evidence="3">Parallel beta helix pectate lyase-like protein</fullName>
    </recommendedName>
</protein>
<proteinExistence type="predicted"/>
<organism evidence="1 2">
    <name type="scientific">Pedobacter metabolipauper</name>
    <dbReference type="NCBI Taxonomy" id="425513"/>
    <lineage>
        <taxon>Bacteria</taxon>
        <taxon>Pseudomonadati</taxon>
        <taxon>Bacteroidota</taxon>
        <taxon>Sphingobacteriia</taxon>
        <taxon>Sphingobacteriales</taxon>
        <taxon>Sphingobacteriaceae</taxon>
        <taxon>Pedobacter</taxon>
    </lineage>
</organism>
<dbReference type="EMBL" id="SNYC01000004">
    <property type="protein sequence ID" value="TDQ10052.1"/>
    <property type="molecule type" value="Genomic_DNA"/>
</dbReference>
<evidence type="ECO:0008006" key="3">
    <source>
        <dbReference type="Google" id="ProtNLM"/>
    </source>
</evidence>
<keyword evidence="2" id="KW-1185">Reference proteome</keyword>
<reference evidence="1 2" key="1">
    <citation type="submission" date="2019-03" db="EMBL/GenBank/DDBJ databases">
        <title>Genomic Encyclopedia of Archaeal and Bacterial Type Strains, Phase II (KMG-II): from individual species to whole genera.</title>
        <authorList>
            <person name="Goeker M."/>
        </authorList>
    </citation>
    <scope>NUCLEOTIDE SEQUENCE [LARGE SCALE GENOMIC DNA]</scope>
    <source>
        <strain evidence="1 2">DSM 19035</strain>
    </source>
</reference>
<evidence type="ECO:0000313" key="1">
    <source>
        <dbReference type="EMBL" id="TDQ10052.1"/>
    </source>
</evidence>
<dbReference type="AlphaFoldDB" id="A0A4R6SZ82"/>
<gene>
    <name evidence="1" type="ORF">ATK78_2211</name>
</gene>
<name>A0A4R6SZ82_9SPHI</name>
<dbReference type="Proteomes" id="UP000295620">
    <property type="component" value="Unassembled WGS sequence"/>
</dbReference>
<accession>A0A4R6SZ82</accession>
<sequence length="472" mass="52161">MCLSYSISKQFVVALKAITIPAMLMMVGMISSCNKAEEITTDKSIKLAFSSDTVLFDTVFTTVGSVNKRIKVYNTSQKTINISNIQLSGGSSSYFSLIINGFPVNQKTNTEVAGKDSINVYIKVTINPNNQNQPFIVQDSILFSINGNKQSVPLIAYGQNAVFINDQVINKNTNWTNTLPYIIYKSVTIAENTTLTIQPGVKVLFHGNSGMLVKGSLRASGNVSNPILFSSDRLESEYEELSGQWNGIHFYNSSTNSAIGYSLIKNAVIGITSDSLSINSSPKLILYNSIIKNMEIAGFIGYKTELDAFNNLFHNTGQYLLYGVGGGRYNLKQNTFAGYNFNFPRQTPALYFSDQNGSVSSTLNLEIVNNIIWGTLTEEFLIEKKTSLIPEPILQNNLIKTNLQTYAGNGNLLNTDPGFFDFSRNNFTLQVNSNAVRKGKDLSNDPYFNSMLSKDLNNLTRSFPSSLGCYEH</sequence>